<evidence type="ECO:0000256" key="3">
    <source>
        <dbReference type="ARBA" id="ARBA00023163"/>
    </source>
</evidence>
<comment type="caution">
    <text evidence="6">The sequence shown here is derived from an EMBL/GenBank/DDBJ whole genome shotgun (WGS) entry which is preliminary data.</text>
</comment>
<dbReference type="Pfam" id="PF03540">
    <property type="entry name" value="TAF10"/>
    <property type="match status" value="1"/>
</dbReference>
<protein>
    <recommendedName>
        <fullName evidence="8">Transcription initiation factor TFIID subunit 10</fullName>
    </recommendedName>
</protein>
<accession>A0A3M7L4C2</accession>
<evidence type="ECO:0000256" key="5">
    <source>
        <dbReference type="ARBA" id="ARBA00025730"/>
    </source>
</evidence>
<keyword evidence="4" id="KW-0539">Nucleus</keyword>
<evidence type="ECO:0000313" key="7">
    <source>
        <dbReference type="Proteomes" id="UP000279271"/>
    </source>
</evidence>
<sequence>GPSRCAMAEKPSLTGEELKNFIDSLEDAQLAVPDELTQYALRRTGHECVDTRTVRLVSLAAQRFIASLLDEAINVHKRRKLAPASQLKADGHNVRDKRAVLTTEELVEALKECGVNAKVAPYYADQPKPVSGSA</sequence>
<evidence type="ECO:0000256" key="4">
    <source>
        <dbReference type="ARBA" id="ARBA00023242"/>
    </source>
</evidence>
<evidence type="ECO:0000256" key="1">
    <source>
        <dbReference type="ARBA" id="ARBA00004123"/>
    </source>
</evidence>
<dbReference type="PRINTS" id="PR01443">
    <property type="entry name" value="TFIID30KDSUB"/>
</dbReference>
<dbReference type="GO" id="GO:0016251">
    <property type="term" value="F:RNA polymerase II general transcription initiation factor activity"/>
    <property type="evidence" value="ECO:0007669"/>
    <property type="project" value="TreeGrafter"/>
</dbReference>
<evidence type="ECO:0000256" key="2">
    <source>
        <dbReference type="ARBA" id="ARBA00023015"/>
    </source>
</evidence>
<dbReference type="PANTHER" id="PTHR21242:SF0">
    <property type="entry name" value="TRANSCRIPTION INITIATION FACTOR TFIID SUBUNIT 10"/>
    <property type="match status" value="1"/>
</dbReference>
<dbReference type="Proteomes" id="UP000279271">
    <property type="component" value="Unassembled WGS sequence"/>
</dbReference>
<evidence type="ECO:0000313" key="6">
    <source>
        <dbReference type="EMBL" id="RMZ56875.1"/>
    </source>
</evidence>
<dbReference type="PANTHER" id="PTHR21242">
    <property type="entry name" value="TRANSCRIPTION INITIATION FACTOR TFIID SUBUNIT 10"/>
    <property type="match status" value="1"/>
</dbReference>
<dbReference type="EMBL" id="QOKY01000135">
    <property type="protein sequence ID" value="RMZ56875.1"/>
    <property type="molecule type" value="Genomic_DNA"/>
</dbReference>
<dbReference type="CDD" id="cd07982">
    <property type="entry name" value="HFD_TAF10"/>
    <property type="match status" value="1"/>
</dbReference>
<comment type="similarity">
    <text evidence="5">Belongs to the TAF10 family.</text>
</comment>
<gene>
    <name evidence="6" type="ORF">APUTEX25_002964</name>
</gene>
<reference evidence="7" key="1">
    <citation type="journal article" date="2018" name="Algal Res.">
        <title>Characterization of plant carbon substrate utilization by Auxenochlorella protothecoides.</title>
        <authorList>
            <person name="Vogler B.W."/>
            <person name="Starkenburg S.R."/>
            <person name="Sudasinghe N."/>
            <person name="Schambach J.Y."/>
            <person name="Rollin J.A."/>
            <person name="Pattathil S."/>
            <person name="Barry A.N."/>
        </authorList>
    </citation>
    <scope>NUCLEOTIDE SEQUENCE [LARGE SCALE GENOMIC DNA]</scope>
    <source>
        <strain evidence="7">UTEX 25</strain>
    </source>
</reference>
<dbReference type="GO" id="GO:1990841">
    <property type="term" value="F:promoter-specific chromatin binding"/>
    <property type="evidence" value="ECO:0007669"/>
    <property type="project" value="TreeGrafter"/>
</dbReference>
<proteinExistence type="inferred from homology"/>
<dbReference type="GO" id="GO:0000124">
    <property type="term" value="C:SAGA complex"/>
    <property type="evidence" value="ECO:0007669"/>
    <property type="project" value="TreeGrafter"/>
</dbReference>
<keyword evidence="2" id="KW-0805">Transcription regulation</keyword>
<dbReference type="InterPro" id="IPR003923">
    <property type="entry name" value="TAF10"/>
</dbReference>
<keyword evidence="3" id="KW-0804">Transcription</keyword>
<dbReference type="GO" id="GO:0006367">
    <property type="term" value="P:transcription initiation at RNA polymerase II promoter"/>
    <property type="evidence" value="ECO:0007669"/>
    <property type="project" value="TreeGrafter"/>
</dbReference>
<feature type="non-terminal residue" evidence="6">
    <location>
        <position position="1"/>
    </location>
</feature>
<comment type="subcellular location">
    <subcellularLocation>
        <location evidence="1">Nucleus</location>
    </subcellularLocation>
</comment>
<dbReference type="AlphaFoldDB" id="A0A3M7L4C2"/>
<name>A0A3M7L4C2_AUXPR</name>
<dbReference type="GO" id="GO:0005669">
    <property type="term" value="C:transcription factor TFIID complex"/>
    <property type="evidence" value="ECO:0007669"/>
    <property type="project" value="TreeGrafter"/>
</dbReference>
<organism evidence="6 7">
    <name type="scientific">Auxenochlorella protothecoides</name>
    <name type="common">Green microalga</name>
    <name type="synonym">Chlorella protothecoides</name>
    <dbReference type="NCBI Taxonomy" id="3075"/>
    <lineage>
        <taxon>Eukaryota</taxon>
        <taxon>Viridiplantae</taxon>
        <taxon>Chlorophyta</taxon>
        <taxon>core chlorophytes</taxon>
        <taxon>Trebouxiophyceae</taxon>
        <taxon>Chlorellales</taxon>
        <taxon>Chlorellaceae</taxon>
        <taxon>Auxenochlorella</taxon>
    </lineage>
</organism>
<evidence type="ECO:0008006" key="8">
    <source>
        <dbReference type="Google" id="ProtNLM"/>
    </source>
</evidence>